<dbReference type="HOGENOM" id="CLU_1885192_0_0_1"/>
<reference evidence="3" key="1">
    <citation type="submission" date="2009-05" db="EMBL/GenBank/DDBJ databases">
        <title>The genome sequence of Ajellomyces capsulatus strain H143.</title>
        <authorList>
            <person name="Champion M."/>
            <person name="Cuomo C.A."/>
            <person name="Ma L.-J."/>
            <person name="Henn M.R."/>
            <person name="Sil A."/>
            <person name="Goldman B."/>
            <person name="Young S.K."/>
            <person name="Kodira C.D."/>
            <person name="Zeng Q."/>
            <person name="Koehrsen M."/>
            <person name="Alvarado L."/>
            <person name="Berlin A.M."/>
            <person name="Borenstein D."/>
            <person name="Chen Z."/>
            <person name="Engels R."/>
            <person name="Freedman E."/>
            <person name="Gellesch M."/>
            <person name="Goldberg J."/>
            <person name="Griggs A."/>
            <person name="Gujja S."/>
            <person name="Heiman D.I."/>
            <person name="Hepburn T.A."/>
            <person name="Howarth C."/>
            <person name="Jen D."/>
            <person name="Larson L."/>
            <person name="Lewis B."/>
            <person name="Mehta T."/>
            <person name="Park D."/>
            <person name="Pearson M."/>
            <person name="Roberts A."/>
            <person name="Saif S."/>
            <person name="Shea T.D."/>
            <person name="Shenoy N."/>
            <person name="Sisk P."/>
            <person name="Stolte C."/>
            <person name="Sykes S."/>
            <person name="Walk T."/>
            <person name="White J."/>
            <person name="Yandava C."/>
            <person name="Klein B."/>
            <person name="McEwen J.G."/>
            <person name="Puccia R."/>
            <person name="Goldman G.H."/>
            <person name="Felipe M.S."/>
            <person name="Nino-Vega G."/>
            <person name="San-Blas G."/>
            <person name="Taylor J.W."/>
            <person name="Mendoza L."/>
            <person name="Galagan J.E."/>
            <person name="Nusbaum C."/>
            <person name="Birren B.W."/>
        </authorList>
    </citation>
    <scope>NUCLEOTIDE SEQUENCE [LARGE SCALE GENOMIC DNA]</scope>
    <source>
        <strain evidence="3">H143</strain>
    </source>
</reference>
<sequence length="135" mass="15047">MALHLNYDMRGHEIVEGEGLKDIVTTYTRWGFSKEQRKFHTDGSPLTTRAKPLLTGQNQDIGGSHPSIHPSLPLCNTSPPSWIGNETTRTTDPGKFLVDDSLLEWNMLKQERAQLRRAIPDCGARMSSGDVQSIS</sequence>
<proteinExistence type="predicted"/>
<organism evidence="2 3">
    <name type="scientific">Ajellomyces capsulatus (strain H143)</name>
    <name type="common">Darling's disease fungus</name>
    <name type="synonym">Histoplasma capsulatum</name>
    <dbReference type="NCBI Taxonomy" id="544712"/>
    <lineage>
        <taxon>Eukaryota</taxon>
        <taxon>Fungi</taxon>
        <taxon>Dikarya</taxon>
        <taxon>Ascomycota</taxon>
        <taxon>Pezizomycotina</taxon>
        <taxon>Eurotiomycetes</taxon>
        <taxon>Eurotiomycetidae</taxon>
        <taxon>Onygenales</taxon>
        <taxon>Ajellomycetaceae</taxon>
        <taxon>Histoplasma</taxon>
    </lineage>
</organism>
<dbReference type="Proteomes" id="UP000002624">
    <property type="component" value="Unassembled WGS sequence"/>
</dbReference>
<name>C6HMC5_AJECH</name>
<evidence type="ECO:0000313" key="3">
    <source>
        <dbReference type="Proteomes" id="UP000002624"/>
    </source>
</evidence>
<dbReference type="EMBL" id="GG692431">
    <property type="protein sequence ID" value="EER38372.1"/>
    <property type="molecule type" value="Genomic_DNA"/>
</dbReference>
<evidence type="ECO:0000313" key="2">
    <source>
        <dbReference type="EMBL" id="EER38372.1"/>
    </source>
</evidence>
<gene>
    <name evidence="2" type="ORF">HCDG_07241</name>
</gene>
<accession>C6HMC5</accession>
<dbReference type="AlphaFoldDB" id="C6HMC5"/>
<feature type="region of interest" description="Disordered" evidence="1">
    <location>
        <begin position="38"/>
        <end position="89"/>
    </location>
</feature>
<feature type="compositionally biased region" description="Polar residues" evidence="1">
    <location>
        <begin position="74"/>
        <end position="89"/>
    </location>
</feature>
<evidence type="ECO:0000256" key="1">
    <source>
        <dbReference type="SAM" id="MobiDB-lite"/>
    </source>
</evidence>
<protein>
    <submittedName>
        <fullName evidence="2">Uncharacterized protein</fullName>
    </submittedName>
</protein>
<dbReference type="VEuPathDB" id="FungiDB:HCDG_07241"/>